<dbReference type="GO" id="GO:0042602">
    <property type="term" value="F:riboflavin reductase (NADPH) activity"/>
    <property type="evidence" value="ECO:0007669"/>
    <property type="project" value="TreeGrafter"/>
</dbReference>
<dbReference type="PANTHER" id="PTHR30466:SF1">
    <property type="entry name" value="FMN REDUCTASE (NADH) RUTF"/>
    <property type="match status" value="1"/>
</dbReference>
<dbReference type="Proteomes" id="UP000294360">
    <property type="component" value="Chromosome"/>
</dbReference>
<evidence type="ECO:0000313" key="6">
    <source>
        <dbReference type="Proteomes" id="UP000485880"/>
    </source>
</evidence>
<dbReference type="SMART" id="SM00903">
    <property type="entry name" value="Flavin_Reduct"/>
    <property type="match status" value="1"/>
</dbReference>
<dbReference type="Proteomes" id="UP000485880">
    <property type="component" value="Unassembled WGS sequence"/>
</dbReference>
<dbReference type="SUPFAM" id="SSF50475">
    <property type="entry name" value="FMN-binding split barrel"/>
    <property type="match status" value="1"/>
</dbReference>
<dbReference type="EMBL" id="CABFMQ020000109">
    <property type="protein sequence ID" value="VTZ51717.1"/>
    <property type="molecule type" value="Genomic_DNA"/>
</dbReference>
<dbReference type="InterPro" id="IPR002563">
    <property type="entry name" value="Flavin_Rdtase-like_dom"/>
</dbReference>
<evidence type="ECO:0000313" key="4">
    <source>
        <dbReference type="EMBL" id="VTZ51717.1"/>
    </source>
</evidence>
<dbReference type="RefSeq" id="WP_134489012.1">
    <property type="nucleotide sequence ID" value="NZ_CABFMQ020000109.1"/>
</dbReference>
<dbReference type="OrthoDB" id="9789254at2"/>
<dbReference type="Pfam" id="PF01613">
    <property type="entry name" value="Flavin_Reduct"/>
    <property type="match status" value="1"/>
</dbReference>
<keyword evidence="1 3" id="KW-0560">Oxidoreductase</keyword>
<dbReference type="PANTHER" id="PTHR30466">
    <property type="entry name" value="FLAVIN REDUCTASE"/>
    <property type="match status" value="1"/>
</dbReference>
<dbReference type="EC" id="1.5.1.42" evidence="3"/>
<dbReference type="InterPro" id="IPR012349">
    <property type="entry name" value="Split_barrel_FMN-bd"/>
</dbReference>
<reference evidence="4 6" key="2">
    <citation type="submission" date="2019-05" db="EMBL/GenBank/DDBJ databases">
        <authorList>
            <person name="Farhan Ul Haque M."/>
        </authorList>
    </citation>
    <scope>NUCLEOTIDE SEQUENCE [LARGE SCALE GENOMIC DNA]</scope>
    <source>
        <strain evidence="4">2</strain>
    </source>
</reference>
<name>A0A4V6IML7_METTU</name>
<dbReference type="EMBL" id="LR536450">
    <property type="protein sequence ID" value="VFU08893.1"/>
    <property type="molecule type" value="Genomic_DNA"/>
</dbReference>
<proteinExistence type="predicted"/>
<dbReference type="GO" id="GO:0006208">
    <property type="term" value="P:pyrimidine nucleobase catabolic process"/>
    <property type="evidence" value="ECO:0007669"/>
    <property type="project" value="TreeGrafter"/>
</dbReference>
<keyword evidence="6" id="KW-1185">Reference proteome</keyword>
<organism evidence="3 5">
    <name type="scientific">Methylocella tundrae</name>
    <dbReference type="NCBI Taxonomy" id="227605"/>
    <lineage>
        <taxon>Bacteria</taxon>
        <taxon>Pseudomonadati</taxon>
        <taxon>Pseudomonadota</taxon>
        <taxon>Alphaproteobacteria</taxon>
        <taxon>Hyphomicrobiales</taxon>
        <taxon>Beijerinckiaceae</taxon>
        <taxon>Methylocella</taxon>
    </lineage>
</organism>
<feature type="domain" description="Flavin reductase like" evidence="2">
    <location>
        <begin position="28"/>
        <end position="175"/>
    </location>
</feature>
<protein>
    <submittedName>
        <fullName evidence="3">FMN reductase (NADH) RutF 2</fullName>
        <ecNumber evidence="3">1.5.1.42</ecNumber>
    </submittedName>
</protein>
<evidence type="ECO:0000259" key="2">
    <source>
        <dbReference type="SMART" id="SM00903"/>
    </source>
</evidence>
<dbReference type="Gene3D" id="2.30.110.10">
    <property type="entry name" value="Electron Transport, Fmn-binding Protein, Chain A"/>
    <property type="match status" value="1"/>
</dbReference>
<dbReference type="AlphaFoldDB" id="A0A4V6IML7"/>
<dbReference type="GO" id="GO:0052874">
    <property type="term" value="F:FMN reductase (NADH) activity"/>
    <property type="evidence" value="ECO:0007669"/>
    <property type="project" value="UniProtKB-EC"/>
</dbReference>
<evidence type="ECO:0000256" key="1">
    <source>
        <dbReference type="ARBA" id="ARBA00023002"/>
    </source>
</evidence>
<dbReference type="KEGG" id="mtun:MTUNDRAET4_2000"/>
<gene>
    <name evidence="3" type="primary">rutF</name>
    <name evidence="4" type="ORF">MPC4_50025</name>
    <name evidence="3" type="ORF">MTUNDRAET4_2000</name>
</gene>
<dbReference type="GO" id="GO:0010181">
    <property type="term" value="F:FMN binding"/>
    <property type="evidence" value="ECO:0007669"/>
    <property type="project" value="InterPro"/>
</dbReference>
<dbReference type="InterPro" id="IPR050268">
    <property type="entry name" value="NADH-dep_flavin_reductase"/>
</dbReference>
<sequence>MAELTVGGADLAAPLGFGPDSIHFRNAMSRIAAAVHIVTTNGPAGLGGITVTSVTSITLDPAMMLFCINKASASVDRIVENGVFCINALTPAHQVLADIFAGRTDQRLEERFAGADWTKLATGSPALREAAASFDCRLVEAKEVGTHLIMIGLVEAVVYGPEGESLVYAHRRYRTL</sequence>
<reference evidence="3 5" key="1">
    <citation type="submission" date="2019-03" db="EMBL/GenBank/DDBJ databases">
        <authorList>
            <person name="Kox A.R. M."/>
        </authorList>
    </citation>
    <scope>NUCLEOTIDE SEQUENCE [LARGE SCALE GENOMIC DNA]</scope>
    <source>
        <strain evidence="3">MTUNDRAET4 annotated genome</strain>
    </source>
</reference>
<accession>A0A4V6IML7</accession>
<evidence type="ECO:0000313" key="3">
    <source>
        <dbReference type="EMBL" id="VFU08893.1"/>
    </source>
</evidence>
<evidence type="ECO:0000313" key="5">
    <source>
        <dbReference type="Proteomes" id="UP000294360"/>
    </source>
</evidence>